<feature type="compositionally biased region" description="Basic and acidic residues" evidence="1">
    <location>
        <begin position="195"/>
        <end position="215"/>
    </location>
</feature>
<feature type="region of interest" description="Disordered" evidence="1">
    <location>
        <begin position="1"/>
        <end position="23"/>
    </location>
</feature>
<dbReference type="AlphaFoldDB" id="A0A1J5QWT9"/>
<feature type="region of interest" description="Disordered" evidence="1">
    <location>
        <begin position="185"/>
        <end position="247"/>
    </location>
</feature>
<comment type="caution">
    <text evidence="2">The sequence shown here is derived from an EMBL/GenBank/DDBJ whole genome shotgun (WGS) entry which is preliminary data.</text>
</comment>
<gene>
    <name evidence="2" type="ORF">GALL_378840</name>
</gene>
<reference evidence="2" key="1">
    <citation type="submission" date="2016-10" db="EMBL/GenBank/DDBJ databases">
        <title>Sequence of Gallionella enrichment culture.</title>
        <authorList>
            <person name="Poehlein A."/>
            <person name="Muehling M."/>
            <person name="Daniel R."/>
        </authorList>
    </citation>
    <scope>NUCLEOTIDE SEQUENCE</scope>
</reference>
<name>A0A1J5QWT9_9ZZZZ</name>
<proteinExistence type="predicted"/>
<evidence type="ECO:0000313" key="2">
    <source>
        <dbReference type="EMBL" id="OIQ80357.1"/>
    </source>
</evidence>
<feature type="region of interest" description="Disordered" evidence="1">
    <location>
        <begin position="48"/>
        <end position="68"/>
    </location>
</feature>
<organism evidence="2">
    <name type="scientific">mine drainage metagenome</name>
    <dbReference type="NCBI Taxonomy" id="410659"/>
    <lineage>
        <taxon>unclassified sequences</taxon>
        <taxon>metagenomes</taxon>
        <taxon>ecological metagenomes</taxon>
    </lineage>
</organism>
<feature type="compositionally biased region" description="Basic and acidic residues" evidence="1">
    <location>
        <begin position="13"/>
        <end position="23"/>
    </location>
</feature>
<protein>
    <submittedName>
        <fullName evidence="2">Uncharacterized protein</fullName>
    </submittedName>
</protein>
<accession>A0A1J5QWT9</accession>
<evidence type="ECO:0000256" key="1">
    <source>
        <dbReference type="SAM" id="MobiDB-lite"/>
    </source>
</evidence>
<dbReference type="EMBL" id="MLJW01001071">
    <property type="protein sequence ID" value="OIQ80357.1"/>
    <property type="molecule type" value="Genomic_DNA"/>
</dbReference>
<sequence>MRVQSDQLELGPPEDRQQPLHRLTARDREAELLVLVSRRDELVAARVHAGGHAHHHRDPPPVSTPGLGEPVDLRQRVQHESTDACLDRAVDLGVRLVVAVQPDVGTRNPGAQRRRQLPARARVDAQPLLVRPACDCRAQERLAGVVHVDLDAERRERGREGVAVGPSPDPEVVLVHHEGGRAVLGGKPQDVDPGDLEHAVRRPPDVARPEVRQVDDLAGSTRTVRGHGAHIRSGAPTPSSPSPFTRT</sequence>